<feature type="domain" description="Replication protein A 70 kDa DNA-binding subunit B/D first OB fold" evidence="1">
    <location>
        <begin position="6"/>
        <end position="106"/>
    </location>
</feature>
<dbReference type="Pfam" id="PF02721">
    <property type="entry name" value="DUF223"/>
    <property type="match status" value="1"/>
</dbReference>
<reference evidence="2" key="1">
    <citation type="submission" date="2022-07" db="EMBL/GenBank/DDBJ databases">
        <authorList>
            <person name="Macas J."/>
            <person name="Novak P."/>
            <person name="Neumann P."/>
        </authorList>
    </citation>
    <scope>NUCLEOTIDE SEQUENCE</scope>
</reference>
<dbReference type="PANTHER" id="PTHR47165:SF4">
    <property type="entry name" value="OS03G0429900 PROTEIN"/>
    <property type="match status" value="1"/>
</dbReference>
<dbReference type="PANTHER" id="PTHR47165">
    <property type="entry name" value="OS03G0429900 PROTEIN"/>
    <property type="match status" value="1"/>
</dbReference>
<accession>A0AAV0FAC9</accession>
<evidence type="ECO:0000259" key="1">
    <source>
        <dbReference type="Pfam" id="PF02721"/>
    </source>
</evidence>
<dbReference type="InterPro" id="IPR012340">
    <property type="entry name" value="NA-bd_OB-fold"/>
</dbReference>
<comment type="caution">
    <text evidence="2">The sequence shown here is derived from an EMBL/GenBank/DDBJ whole genome shotgun (WGS) entry which is preliminary data.</text>
</comment>
<dbReference type="InterPro" id="IPR003871">
    <property type="entry name" value="RFA1B/D_OB_1st"/>
</dbReference>
<dbReference type="EMBL" id="CAMAPF010000972">
    <property type="protein sequence ID" value="CAH9132493.1"/>
    <property type="molecule type" value="Genomic_DNA"/>
</dbReference>
<dbReference type="Gene3D" id="2.40.50.140">
    <property type="entry name" value="Nucleic acid-binding proteins"/>
    <property type="match status" value="1"/>
</dbReference>
<proteinExistence type="predicted"/>
<feature type="non-terminal residue" evidence="2">
    <location>
        <position position="133"/>
    </location>
</feature>
<gene>
    <name evidence="2" type="ORF">CEPIT_LOCUS32221</name>
</gene>
<name>A0AAV0FAC9_9ASTE</name>
<evidence type="ECO:0000313" key="2">
    <source>
        <dbReference type="EMBL" id="CAH9132493.1"/>
    </source>
</evidence>
<keyword evidence="3" id="KW-1185">Reference proteome</keyword>
<evidence type="ECO:0000313" key="3">
    <source>
        <dbReference type="Proteomes" id="UP001152523"/>
    </source>
</evidence>
<protein>
    <recommendedName>
        <fullName evidence="1">Replication protein A 70 kDa DNA-binding subunit B/D first OB fold domain-containing protein</fullName>
    </recommendedName>
</protein>
<sequence>MAAMFGLIRDVSPQSRIWGLRLRVVRMYYSRSEDGEVRTLECVFHDREGDRIHGTIRNFLIAKFKDSMKEGGVYAIGNFVVAYDGKKYKTTPNKFKILFMPKTQITDHDDPKFLNDLYKFKSFESVLTANVLD</sequence>
<organism evidence="2 3">
    <name type="scientific">Cuscuta epithymum</name>
    <dbReference type="NCBI Taxonomy" id="186058"/>
    <lineage>
        <taxon>Eukaryota</taxon>
        <taxon>Viridiplantae</taxon>
        <taxon>Streptophyta</taxon>
        <taxon>Embryophyta</taxon>
        <taxon>Tracheophyta</taxon>
        <taxon>Spermatophyta</taxon>
        <taxon>Magnoliopsida</taxon>
        <taxon>eudicotyledons</taxon>
        <taxon>Gunneridae</taxon>
        <taxon>Pentapetalae</taxon>
        <taxon>asterids</taxon>
        <taxon>lamiids</taxon>
        <taxon>Solanales</taxon>
        <taxon>Convolvulaceae</taxon>
        <taxon>Cuscuteae</taxon>
        <taxon>Cuscuta</taxon>
        <taxon>Cuscuta subgen. Cuscuta</taxon>
    </lineage>
</organism>
<dbReference type="Proteomes" id="UP001152523">
    <property type="component" value="Unassembled WGS sequence"/>
</dbReference>
<dbReference type="CDD" id="cd04480">
    <property type="entry name" value="RPA1_DBD_A_like"/>
    <property type="match status" value="1"/>
</dbReference>
<dbReference type="AlphaFoldDB" id="A0AAV0FAC9"/>
<dbReference type="SUPFAM" id="SSF50249">
    <property type="entry name" value="Nucleic acid-binding proteins"/>
    <property type="match status" value="1"/>
</dbReference>